<feature type="compositionally biased region" description="Pro residues" evidence="1">
    <location>
        <begin position="39"/>
        <end position="49"/>
    </location>
</feature>
<sequence>MKALTVTSIISLGLVVGCGGGGGGDGGSGGSVAAETPPAVAPAPEPTPAPAPTPISVARTMEDLSIPDSFDYQPIEEYSLTIDASSDVSGRAFVTVYTEFEELASGEVEPKYESKVASQALTSGRAKLSFNAAEHVGTFLVEIWTYDGNDPVKKQISATSSTLTW</sequence>
<dbReference type="AlphaFoldDB" id="A0A090SFH4"/>
<organism evidence="2 3">
    <name type="scientific">Vibrio maritimus</name>
    <dbReference type="NCBI Taxonomy" id="990268"/>
    <lineage>
        <taxon>Bacteria</taxon>
        <taxon>Pseudomonadati</taxon>
        <taxon>Pseudomonadota</taxon>
        <taxon>Gammaproteobacteria</taxon>
        <taxon>Vibrionales</taxon>
        <taxon>Vibrionaceae</taxon>
        <taxon>Vibrio</taxon>
    </lineage>
</organism>
<reference evidence="2 3" key="1">
    <citation type="submission" date="2014-09" db="EMBL/GenBank/DDBJ databases">
        <title>Vibrio maritimus JCM 19235. (C45) whole genome shotgun sequence.</title>
        <authorList>
            <person name="Sawabe T."/>
            <person name="Meirelles P."/>
            <person name="Nakanishi M."/>
            <person name="Sayaka M."/>
            <person name="Hattori M."/>
            <person name="Ohkuma M."/>
        </authorList>
    </citation>
    <scope>NUCLEOTIDE SEQUENCE [LARGE SCALE GENOMIC DNA]</scope>
    <source>
        <strain evidence="3">JCM19235</strain>
    </source>
</reference>
<dbReference type="PROSITE" id="PS51257">
    <property type="entry name" value="PROKAR_LIPOPROTEIN"/>
    <property type="match status" value="1"/>
</dbReference>
<evidence type="ECO:0000256" key="1">
    <source>
        <dbReference type="SAM" id="MobiDB-lite"/>
    </source>
</evidence>
<evidence type="ECO:0000313" key="3">
    <source>
        <dbReference type="Proteomes" id="UP000029228"/>
    </source>
</evidence>
<evidence type="ECO:0008006" key="4">
    <source>
        <dbReference type="Google" id="ProtNLM"/>
    </source>
</evidence>
<proteinExistence type="predicted"/>
<dbReference type="STRING" id="990268.JCM19235_6805"/>
<keyword evidence="3" id="KW-1185">Reference proteome</keyword>
<feature type="region of interest" description="Disordered" evidence="1">
    <location>
        <begin position="23"/>
        <end position="49"/>
    </location>
</feature>
<reference evidence="2 3" key="2">
    <citation type="submission" date="2014-09" db="EMBL/GenBank/DDBJ databases">
        <authorList>
            <consortium name="NBRP consortium"/>
            <person name="Sawabe T."/>
            <person name="Meirelles P."/>
            <person name="Nakanishi M."/>
            <person name="Sayaka M."/>
            <person name="Hattori M."/>
            <person name="Ohkuma M."/>
        </authorList>
    </citation>
    <scope>NUCLEOTIDE SEQUENCE [LARGE SCALE GENOMIC DNA]</scope>
    <source>
        <strain evidence="3">JCM19235</strain>
    </source>
</reference>
<comment type="caution">
    <text evidence="2">The sequence shown here is derived from an EMBL/GenBank/DDBJ whole genome shotgun (WGS) entry which is preliminary data.</text>
</comment>
<evidence type="ECO:0000313" key="2">
    <source>
        <dbReference type="EMBL" id="GAL18252.1"/>
    </source>
</evidence>
<protein>
    <recommendedName>
        <fullName evidence="4">Lipoprotein</fullName>
    </recommendedName>
</protein>
<dbReference type="Proteomes" id="UP000029228">
    <property type="component" value="Unassembled WGS sequence"/>
</dbReference>
<dbReference type="EMBL" id="BBMR01000002">
    <property type="protein sequence ID" value="GAL18252.1"/>
    <property type="molecule type" value="Genomic_DNA"/>
</dbReference>
<name>A0A090SFH4_9VIBR</name>
<dbReference type="OrthoDB" id="6215769at2"/>
<accession>A0A090SFH4</accession>
<gene>
    <name evidence="2" type="ORF">JCM19235_6805</name>
</gene>